<dbReference type="InterPro" id="IPR007387">
    <property type="entry name" value="TRAP_DctQ"/>
</dbReference>
<keyword evidence="4 9" id="KW-0997">Cell inner membrane</keyword>
<comment type="subunit">
    <text evidence="9">The complex comprises the extracytoplasmic solute receptor protein and the two transmembrane proteins.</text>
</comment>
<sequence>MIRLLHRFEEAGIGLLLVAMTLLVFMEVILRFFFNEGLLWAQELTLYLSAWMVLMGASWGLREGAHIGVDAAIKHLSPSRQKVVTLIALALCLVYCGLFLYGSWIYLSKMKMIGIEMEDMPIEKWKAMTCLILGFGLLALRVCTIAYEVVKGSRKGFGFIDEAEESMHLAEEIVQESSEETDSANKERNQ</sequence>
<evidence type="ECO:0000256" key="6">
    <source>
        <dbReference type="ARBA" id="ARBA00022989"/>
    </source>
</evidence>
<evidence type="ECO:0000256" key="4">
    <source>
        <dbReference type="ARBA" id="ARBA00022519"/>
    </source>
</evidence>
<comment type="similarity">
    <text evidence="8 9">Belongs to the TRAP transporter small permease family.</text>
</comment>
<dbReference type="OrthoDB" id="9791324at2"/>
<evidence type="ECO:0000256" key="9">
    <source>
        <dbReference type="RuleBase" id="RU369079"/>
    </source>
</evidence>
<name>A0A1T4UCL3_9GAMM</name>
<feature type="transmembrane region" description="Helical" evidence="9">
    <location>
        <begin position="125"/>
        <end position="147"/>
    </location>
</feature>
<comment type="function">
    <text evidence="9">Part of the tripartite ATP-independent periplasmic (TRAP) transport system.</text>
</comment>
<dbReference type="Pfam" id="PF04290">
    <property type="entry name" value="DctQ"/>
    <property type="match status" value="1"/>
</dbReference>
<comment type="subcellular location">
    <subcellularLocation>
        <location evidence="1 9">Cell inner membrane</location>
        <topology evidence="1 9">Multi-pass membrane protein</topology>
    </subcellularLocation>
</comment>
<evidence type="ECO:0000256" key="5">
    <source>
        <dbReference type="ARBA" id="ARBA00022692"/>
    </source>
</evidence>
<keyword evidence="7 9" id="KW-0472">Membrane</keyword>
<proteinExistence type="inferred from homology"/>
<dbReference type="EMBL" id="FUXU01000012">
    <property type="protein sequence ID" value="SKA50413.1"/>
    <property type="molecule type" value="Genomic_DNA"/>
</dbReference>
<keyword evidence="6 9" id="KW-1133">Transmembrane helix</keyword>
<keyword evidence="2 9" id="KW-0813">Transport</keyword>
<dbReference type="RefSeq" id="WP_078751831.1">
    <property type="nucleotide sequence ID" value="NZ_FUXU01000012.1"/>
</dbReference>
<reference evidence="12" key="1">
    <citation type="submission" date="2017-02" db="EMBL/GenBank/DDBJ databases">
        <authorList>
            <person name="Varghese N."/>
            <person name="Submissions S."/>
        </authorList>
    </citation>
    <scope>NUCLEOTIDE SEQUENCE [LARGE SCALE GENOMIC DNA]</scope>
    <source>
        <strain evidence="12">DSM 22720</strain>
    </source>
</reference>
<evidence type="ECO:0000259" key="10">
    <source>
        <dbReference type="Pfam" id="PF04290"/>
    </source>
</evidence>
<evidence type="ECO:0000256" key="8">
    <source>
        <dbReference type="ARBA" id="ARBA00038436"/>
    </source>
</evidence>
<feature type="transmembrane region" description="Helical" evidence="9">
    <location>
        <begin position="83"/>
        <end position="105"/>
    </location>
</feature>
<gene>
    <name evidence="11" type="ORF">SAMN02745132_01403</name>
</gene>
<keyword evidence="5 9" id="KW-0812">Transmembrane</keyword>
<protein>
    <recommendedName>
        <fullName evidence="9">TRAP transporter small permease protein</fullName>
    </recommendedName>
</protein>
<evidence type="ECO:0000256" key="7">
    <source>
        <dbReference type="ARBA" id="ARBA00023136"/>
    </source>
</evidence>
<evidence type="ECO:0000256" key="2">
    <source>
        <dbReference type="ARBA" id="ARBA00022448"/>
    </source>
</evidence>
<evidence type="ECO:0000313" key="11">
    <source>
        <dbReference type="EMBL" id="SKA50413.1"/>
    </source>
</evidence>
<dbReference type="GO" id="GO:0005886">
    <property type="term" value="C:plasma membrane"/>
    <property type="evidence" value="ECO:0007669"/>
    <property type="project" value="UniProtKB-SubCell"/>
</dbReference>
<dbReference type="PANTHER" id="PTHR35011:SF2">
    <property type="entry name" value="2,3-DIKETO-L-GULONATE TRAP TRANSPORTER SMALL PERMEASE PROTEIN YIAM"/>
    <property type="match status" value="1"/>
</dbReference>
<dbReference type="PANTHER" id="PTHR35011">
    <property type="entry name" value="2,3-DIKETO-L-GULONATE TRAP TRANSPORTER SMALL PERMEASE PROTEIN YIAM"/>
    <property type="match status" value="1"/>
</dbReference>
<dbReference type="InterPro" id="IPR055348">
    <property type="entry name" value="DctQ"/>
</dbReference>
<organism evidence="11 12">
    <name type="scientific">Enterovibrio nigricans DSM 22720</name>
    <dbReference type="NCBI Taxonomy" id="1121868"/>
    <lineage>
        <taxon>Bacteria</taxon>
        <taxon>Pseudomonadati</taxon>
        <taxon>Pseudomonadota</taxon>
        <taxon>Gammaproteobacteria</taxon>
        <taxon>Vibrionales</taxon>
        <taxon>Vibrionaceae</taxon>
        <taxon>Enterovibrio</taxon>
    </lineage>
</organism>
<dbReference type="AlphaFoldDB" id="A0A1T4UCL3"/>
<dbReference type="GO" id="GO:0015740">
    <property type="term" value="P:C4-dicarboxylate transport"/>
    <property type="evidence" value="ECO:0007669"/>
    <property type="project" value="TreeGrafter"/>
</dbReference>
<feature type="transmembrane region" description="Helical" evidence="9">
    <location>
        <begin position="46"/>
        <end position="62"/>
    </location>
</feature>
<accession>A0A1T4UCL3</accession>
<evidence type="ECO:0000313" key="12">
    <source>
        <dbReference type="Proteomes" id="UP000190162"/>
    </source>
</evidence>
<feature type="domain" description="Tripartite ATP-independent periplasmic transporters DctQ component" evidence="10">
    <location>
        <begin position="20"/>
        <end position="148"/>
    </location>
</feature>
<evidence type="ECO:0000256" key="1">
    <source>
        <dbReference type="ARBA" id="ARBA00004429"/>
    </source>
</evidence>
<feature type="transmembrane region" description="Helical" evidence="9">
    <location>
        <begin position="12"/>
        <end position="34"/>
    </location>
</feature>
<dbReference type="GO" id="GO:0022857">
    <property type="term" value="F:transmembrane transporter activity"/>
    <property type="evidence" value="ECO:0007669"/>
    <property type="project" value="UniProtKB-UniRule"/>
</dbReference>
<evidence type="ECO:0000256" key="3">
    <source>
        <dbReference type="ARBA" id="ARBA00022475"/>
    </source>
</evidence>
<dbReference type="Proteomes" id="UP000190162">
    <property type="component" value="Unassembled WGS sequence"/>
</dbReference>
<keyword evidence="3" id="KW-1003">Cell membrane</keyword>
<keyword evidence="12" id="KW-1185">Reference proteome</keyword>